<feature type="region of interest" description="Disordered" evidence="1">
    <location>
        <begin position="172"/>
        <end position="191"/>
    </location>
</feature>
<feature type="region of interest" description="Disordered" evidence="1">
    <location>
        <begin position="99"/>
        <end position="131"/>
    </location>
</feature>
<gene>
    <name evidence="4" type="ORF">TKK_010394</name>
</gene>
<reference evidence="4 5" key="1">
    <citation type="journal article" date="2024" name="bioRxiv">
        <title>A reference genome for Trichogramma kaykai: A tiny desert-dwelling parasitoid wasp with competing sex-ratio distorters.</title>
        <authorList>
            <person name="Culotta J."/>
            <person name="Lindsey A.R."/>
        </authorList>
    </citation>
    <scope>NUCLEOTIDE SEQUENCE [LARGE SCALE GENOMIC DNA]</scope>
    <source>
        <strain evidence="4 5">KSX58</strain>
    </source>
</reference>
<dbReference type="SUPFAM" id="SSF54236">
    <property type="entry name" value="Ubiquitin-like"/>
    <property type="match status" value="1"/>
</dbReference>
<protein>
    <recommendedName>
        <fullName evidence="6">P97 cofactor p47</fullName>
    </recommendedName>
</protein>
<evidence type="ECO:0000313" key="5">
    <source>
        <dbReference type="Proteomes" id="UP001627154"/>
    </source>
</evidence>
<sequence>MCFYDLTTWPTIFNFPRVPYYFHIKMDQNREDMIARFIEATGVDKQQAELSLESSAWSIGSALANFFEENSNSDFDMEEADDQVKKSKSKPRKKANFVTLRDFQDTDSSSDEEGQAFFAGGGGSTGQQILGPDETKHLCPCCNSAELNKPSDKLETFGGLGYKLGMTNENTEVVGTPSRGTSKASSASPTEFRGIGYKLGMTNEDTEVVGTPSPGTSKGLSARPTEFRGIGYKLGMTSDDTEVVGSPAPGKSIRPSARSKMFRGLGYKLGLTKDDTKVVGTPSPSTSKESCVRPTEFRGLGYKLGLTSEDTEVVGTPLSVNEASSSGIVSLKLWKNGFTVNNKELRRYEDPDNKKLLNTIKGGAIPEEIRSEVAGNKLTVEVENRWLEDYTPQKDEDEVFAGKGHMLESSSSTTVEMASPVDVASQAANEAIAKTPLNLDTNLPVTSLQIRLADGSNLRAQFNLTHTIADVRNYIISMKPQYALRTFILNTVFPAKELSEENKTIEDANLQNSTIMLRLK</sequence>
<dbReference type="CDD" id="cd14348">
    <property type="entry name" value="UBA_p47"/>
    <property type="match status" value="1"/>
</dbReference>
<dbReference type="Pfam" id="PF08059">
    <property type="entry name" value="SEP"/>
    <property type="match status" value="1"/>
</dbReference>
<dbReference type="Gene3D" id="3.10.20.90">
    <property type="entry name" value="Phosphatidylinositol 3-kinase Catalytic Subunit, Chain A, domain 1"/>
    <property type="match status" value="1"/>
</dbReference>
<dbReference type="InterPro" id="IPR036241">
    <property type="entry name" value="NSFL1C_SEP_dom_sf"/>
</dbReference>
<dbReference type="CDD" id="cd01770">
    <property type="entry name" value="UBX_UBXN2"/>
    <property type="match status" value="1"/>
</dbReference>
<dbReference type="Gene3D" id="1.10.8.10">
    <property type="entry name" value="DNA helicase RuvA subunit, C-terminal domain"/>
    <property type="match status" value="1"/>
</dbReference>
<keyword evidence="5" id="KW-1185">Reference proteome</keyword>
<accession>A0ABD2WSY1</accession>
<dbReference type="Gene3D" id="3.30.420.210">
    <property type="entry name" value="SEP domain"/>
    <property type="match status" value="1"/>
</dbReference>
<dbReference type="Pfam" id="PF00789">
    <property type="entry name" value="UBX"/>
    <property type="match status" value="1"/>
</dbReference>
<evidence type="ECO:0000259" key="2">
    <source>
        <dbReference type="PROSITE" id="PS50033"/>
    </source>
</evidence>
<dbReference type="Proteomes" id="UP001627154">
    <property type="component" value="Unassembled WGS sequence"/>
</dbReference>
<organism evidence="4 5">
    <name type="scientific">Trichogramma kaykai</name>
    <dbReference type="NCBI Taxonomy" id="54128"/>
    <lineage>
        <taxon>Eukaryota</taxon>
        <taxon>Metazoa</taxon>
        <taxon>Ecdysozoa</taxon>
        <taxon>Arthropoda</taxon>
        <taxon>Hexapoda</taxon>
        <taxon>Insecta</taxon>
        <taxon>Pterygota</taxon>
        <taxon>Neoptera</taxon>
        <taxon>Endopterygota</taxon>
        <taxon>Hymenoptera</taxon>
        <taxon>Apocrita</taxon>
        <taxon>Proctotrupomorpha</taxon>
        <taxon>Chalcidoidea</taxon>
        <taxon>Trichogrammatidae</taxon>
        <taxon>Trichogramma</taxon>
    </lineage>
</organism>
<evidence type="ECO:0000256" key="1">
    <source>
        <dbReference type="SAM" id="MobiDB-lite"/>
    </source>
</evidence>
<feature type="domain" description="SEP" evidence="3">
    <location>
        <begin position="326"/>
        <end position="391"/>
    </location>
</feature>
<proteinExistence type="predicted"/>
<dbReference type="SUPFAM" id="SSF102848">
    <property type="entry name" value="NSFL1 (p97 ATPase) cofactor p47, SEP domain"/>
    <property type="match status" value="1"/>
</dbReference>
<dbReference type="InterPro" id="IPR009060">
    <property type="entry name" value="UBA-like_sf"/>
</dbReference>
<name>A0ABD2WSY1_9HYME</name>
<evidence type="ECO:0000259" key="3">
    <source>
        <dbReference type="PROSITE" id="PS51399"/>
    </source>
</evidence>
<evidence type="ECO:0000313" key="4">
    <source>
        <dbReference type="EMBL" id="KAL3395577.1"/>
    </source>
</evidence>
<feature type="compositionally biased region" description="Polar residues" evidence="1">
    <location>
        <begin position="172"/>
        <end position="189"/>
    </location>
</feature>
<dbReference type="SMART" id="SM00166">
    <property type="entry name" value="UBX"/>
    <property type="match status" value="1"/>
</dbReference>
<dbReference type="SUPFAM" id="SSF46934">
    <property type="entry name" value="UBA-like"/>
    <property type="match status" value="1"/>
</dbReference>
<dbReference type="InterPro" id="IPR001012">
    <property type="entry name" value="UBX_dom"/>
</dbReference>
<dbReference type="PROSITE" id="PS51399">
    <property type="entry name" value="SEP"/>
    <property type="match status" value="1"/>
</dbReference>
<dbReference type="AlphaFoldDB" id="A0ABD2WSY1"/>
<dbReference type="InterPro" id="IPR012989">
    <property type="entry name" value="SEP_domain"/>
</dbReference>
<dbReference type="PANTHER" id="PTHR23333">
    <property type="entry name" value="UBX DOMAIN CONTAINING PROTEIN"/>
    <property type="match status" value="1"/>
</dbReference>
<feature type="domain" description="UBX" evidence="2">
    <location>
        <begin position="441"/>
        <end position="518"/>
    </location>
</feature>
<dbReference type="Pfam" id="PF14555">
    <property type="entry name" value="UBA_4"/>
    <property type="match status" value="1"/>
</dbReference>
<dbReference type="PROSITE" id="PS50033">
    <property type="entry name" value="UBX"/>
    <property type="match status" value="1"/>
</dbReference>
<dbReference type="SMART" id="SM00553">
    <property type="entry name" value="SEP"/>
    <property type="match status" value="1"/>
</dbReference>
<comment type="caution">
    <text evidence="4">The sequence shown here is derived from an EMBL/GenBank/DDBJ whole genome shotgun (WGS) entry which is preliminary data.</text>
</comment>
<dbReference type="EMBL" id="JBJJXI010000080">
    <property type="protein sequence ID" value="KAL3395577.1"/>
    <property type="molecule type" value="Genomic_DNA"/>
</dbReference>
<dbReference type="InterPro" id="IPR029071">
    <property type="entry name" value="Ubiquitin-like_domsf"/>
</dbReference>
<evidence type="ECO:0008006" key="6">
    <source>
        <dbReference type="Google" id="ProtNLM"/>
    </source>
</evidence>
<dbReference type="PANTHER" id="PTHR23333:SF20">
    <property type="entry name" value="NSFL1 COFACTOR P47"/>
    <property type="match status" value="1"/>
</dbReference>